<evidence type="ECO:0000256" key="5">
    <source>
        <dbReference type="ARBA" id="ARBA00022777"/>
    </source>
</evidence>
<evidence type="ECO:0000313" key="11">
    <source>
        <dbReference type="EMBL" id="KAJ3226562.1"/>
    </source>
</evidence>
<comment type="catalytic activity">
    <reaction evidence="7">
        <text>L-threonyl-[protein] + ATP = O-phospho-L-threonyl-[protein] + ADP + H(+)</text>
        <dbReference type="Rhea" id="RHEA:46608"/>
        <dbReference type="Rhea" id="RHEA-COMP:11060"/>
        <dbReference type="Rhea" id="RHEA-COMP:11605"/>
        <dbReference type="ChEBI" id="CHEBI:15378"/>
        <dbReference type="ChEBI" id="CHEBI:30013"/>
        <dbReference type="ChEBI" id="CHEBI:30616"/>
        <dbReference type="ChEBI" id="CHEBI:61977"/>
        <dbReference type="ChEBI" id="CHEBI:456216"/>
        <dbReference type="EC" id="2.7.11.1"/>
    </reaction>
</comment>
<evidence type="ECO:0000256" key="4">
    <source>
        <dbReference type="ARBA" id="ARBA00022741"/>
    </source>
</evidence>
<protein>
    <recommendedName>
        <fullName evidence="1">non-specific serine/threonine protein kinase</fullName>
        <ecNumber evidence="1">2.7.11.1</ecNumber>
    </recommendedName>
</protein>
<evidence type="ECO:0000256" key="3">
    <source>
        <dbReference type="ARBA" id="ARBA00022679"/>
    </source>
</evidence>
<organism evidence="11 12">
    <name type="scientific">Clydaea vesicula</name>
    <dbReference type="NCBI Taxonomy" id="447962"/>
    <lineage>
        <taxon>Eukaryota</taxon>
        <taxon>Fungi</taxon>
        <taxon>Fungi incertae sedis</taxon>
        <taxon>Chytridiomycota</taxon>
        <taxon>Chytridiomycota incertae sedis</taxon>
        <taxon>Chytridiomycetes</taxon>
        <taxon>Lobulomycetales</taxon>
        <taxon>Lobulomycetaceae</taxon>
        <taxon>Clydaea</taxon>
    </lineage>
</organism>
<dbReference type="CDD" id="cd12121">
    <property type="entry name" value="MARK_C_like"/>
    <property type="match status" value="1"/>
</dbReference>
<evidence type="ECO:0000256" key="7">
    <source>
        <dbReference type="ARBA" id="ARBA00047899"/>
    </source>
</evidence>
<dbReference type="Gene3D" id="3.30.310.80">
    <property type="entry name" value="Kinase associated domain 1, KA1"/>
    <property type="match status" value="1"/>
</dbReference>
<evidence type="ECO:0000313" key="12">
    <source>
        <dbReference type="Proteomes" id="UP001211065"/>
    </source>
</evidence>
<keyword evidence="6" id="KW-0067">ATP-binding</keyword>
<evidence type="ECO:0000256" key="1">
    <source>
        <dbReference type="ARBA" id="ARBA00012513"/>
    </source>
</evidence>
<evidence type="ECO:0000259" key="10">
    <source>
        <dbReference type="PROSITE" id="PS50032"/>
    </source>
</evidence>
<evidence type="ECO:0000256" key="8">
    <source>
        <dbReference type="ARBA" id="ARBA00048679"/>
    </source>
</evidence>
<dbReference type="SUPFAM" id="SSF103243">
    <property type="entry name" value="KA1-like"/>
    <property type="match status" value="1"/>
</dbReference>
<dbReference type="InterPro" id="IPR001772">
    <property type="entry name" value="KA1_dom"/>
</dbReference>
<gene>
    <name evidence="11" type="ORF">HK099_004589</name>
</gene>
<reference evidence="11" key="1">
    <citation type="submission" date="2020-05" db="EMBL/GenBank/DDBJ databases">
        <title>Phylogenomic resolution of chytrid fungi.</title>
        <authorList>
            <person name="Stajich J.E."/>
            <person name="Amses K."/>
            <person name="Simmons R."/>
            <person name="Seto K."/>
            <person name="Myers J."/>
            <person name="Bonds A."/>
            <person name="Quandt C.A."/>
            <person name="Barry K."/>
            <person name="Liu P."/>
            <person name="Grigoriev I."/>
            <person name="Longcore J.E."/>
            <person name="James T.Y."/>
        </authorList>
    </citation>
    <scope>NUCLEOTIDE SEQUENCE</scope>
    <source>
        <strain evidence="11">JEL0476</strain>
    </source>
</reference>
<dbReference type="Proteomes" id="UP001211065">
    <property type="component" value="Unassembled WGS sequence"/>
</dbReference>
<keyword evidence="2" id="KW-0723">Serine/threonine-protein kinase</keyword>
<dbReference type="Pfam" id="PF02149">
    <property type="entry name" value="KA1"/>
    <property type="match status" value="1"/>
</dbReference>
<evidence type="ECO:0000256" key="6">
    <source>
        <dbReference type="ARBA" id="ARBA00022840"/>
    </source>
</evidence>
<keyword evidence="3" id="KW-0808">Transferase</keyword>
<dbReference type="EMBL" id="JADGJW010000033">
    <property type="protein sequence ID" value="KAJ3226562.1"/>
    <property type="molecule type" value="Genomic_DNA"/>
</dbReference>
<dbReference type="AlphaFoldDB" id="A0AAD5U6X4"/>
<accession>A0AAD5U6X4</accession>
<dbReference type="FunFam" id="3.30.310.80:FF:000011">
    <property type="entry name" value="Non-specific serine/threonine protein kinase"/>
    <property type="match status" value="1"/>
</dbReference>
<sequence>MEPIIPQQQVVIKKISSNKLTESDLELDLVDQIEQMGVERQQIIFSLLQKAFDQTAGTYNILLAKKNLSITNSQLTSKNQLELNLSTRLLQPTHELGTIGSTVTHLNNNKLKQNGNFQHNKKLNSLTARQMIRDSNSEKSIAENDEHEFSDNLARVMLMVSKGFEAEEKEKEREDSNRGNNRVNLKKNQLLENNSSRPNTKQLHTRASTVTASTITSDKVLEADKLNSTTLGAKRQIEIKKSKSGQVILPPIQRTINPTNNSILKTSANLDFDSFTTRPVTCTTLKEDTTDNSKEDIFIKYRSISARKRSNSSFVSRAGNSLTEQKKNDCLNVKEIDQSIVTGAAAGDAVGKINGRRTSSFAYNCQTTSTLPPEQISERLIHCFEKNFVKHQLDHNIPYFFSCELNGIQFEIEICKLTNMNLFGLRCKRISGDIWGYKQCLGGLMSDLSI</sequence>
<dbReference type="EC" id="2.7.11.1" evidence="1"/>
<dbReference type="GO" id="GO:0005524">
    <property type="term" value="F:ATP binding"/>
    <property type="evidence" value="ECO:0007669"/>
    <property type="project" value="UniProtKB-KW"/>
</dbReference>
<feature type="domain" description="KA1" evidence="10">
    <location>
        <begin position="401"/>
        <end position="450"/>
    </location>
</feature>
<feature type="region of interest" description="Disordered" evidence="9">
    <location>
        <begin position="165"/>
        <end position="210"/>
    </location>
</feature>
<keyword evidence="4" id="KW-0547">Nucleotide-binding</keyword>
<name>A0AAD5U6X4_9FUNG</name>
<comment type="caution">
    <text evidence="11">The sequence shown here is derived from an EMBL/GenBank/DDBJ whole genome shotgun (WGS) entry which is preliminary data.</text>
</comment>
<feature type="compositionally biased region" description="Polar residues" evidence="9">
    <location>
        <begin position="178"/>
        <end position="210"/>
    </location>
</feature>
<dbReference type="InterPro" id="IPR028375">
    <property type="entry name" value="KA1/Ssp2_C"/>
</dbReference>
<evidence type="ECO:0000256" key="2">
    <source>
        <dbReference type="ARBA" id="ARBA00022527"/>
    </source>
</evidence>
<keyword evidence="5" id="KW-0418">Kinase</keyword>
<dbReference type="GO" id="GO:0004674">
    <property type="term" value="F:protein serine/threonine kinase activity"/>
    <property type="evidence" value="ECO:0007669"/>
    <property type="project" value="UniProtKB-KW"/>
</dbReference>
<keyword evidence="12" id="KW-1185">Reference proteome</keyword>
<comment type="catalytic activity">
    <reaction evidence="8">
        <text>L-seryl-[protein] + ATP = O-phospho-L-seryl-[protein] + ADP + H(+)</text>
        <dbReference type="Rhea" id="RHEA:17989"/>
        <dbReference type="Rhea" id="RHEA-COMP:9863"/>
        <dbReference type="Rhea" id="RHEA-COMP:11604"/>
        <dbReference type="ChEBI" id="CHEBI:15378"/>
        <dbReference type="ChEBI" id="CHEBI:29999"/>
        <dbReference type="ChEBI" id="CHEBI:30616"/>
        <dbReference type="ChEBI" id="CHEBI:83421"/>
        <dbReference type="ChEBI" id="CHEBI:456216"/>
        <dbReference type="EC" id="2.7.11.1"/>
    </reaction>
</comment>
<proteinExistence type="predicted"/>
<dbReference type="PROSITE" id="PS50032">
    <property type="entry name" value="KA1"/>
    <property type="match status" value="1"/>
</dbReference>
<feature type="compositionally biased region" description="Basic and acidic residues" evidence="9">
    <location>
        <begin position="165"/>
        <end position="177"/>
    </location>
</feature>
<evidence type="ECO:0000256" key="9">
    <source>
        <dbReference type="SAM" id="MobiDB-lite"/>
    </source>
</evidence>